<organism evidence="1 2">
    <name type="scientific">Peptostreptococcus anaerobius</name>
    <dbReference type="NCBI Taxonomy" id="1261"/>
    <lineage>
        <taxon>Bacteria</taxon>
        <taxon>Bacillati</taxon>
        <taxon>Bacillota</taxon>
        <taxon>Clostridia</taxon>
        <taxon>Peptostreptococcales</taxon>
        <taxon>Peptostreptococcaceae</taxon>
        <taxon>Peptostreptococcus</taxon>
    </lineage>
</organism>
<accession>A0A379CDA4</accession>
<gene>
    <name evidence="1" type="ORF">NCTC11460_00056</name>
</gene>
<dbReference type="AlphaFoldDB" id="A0A379CDA4"/>
<evidence type="ECO:0000313" key="1">
    <source>
        <dbReference type="EMBL" id="SUB60178.1"/>
    </source>
</evidence>
<dbReference type="EMBL" id="UGTB01000004">
    <property type="protein sequence ID" value="SUB60178.1"/>
    <property type="molecule type" value="Genomic_DNA"/>
</dbReference>
<proteinExistence type="predicted"/>
<protein>
    <submittedName>
        <fullName evidence="1">Uncharacterized protein</fullName>
    </submittedName>
</protein>
<dbReference type="Proteomes" id="UP000255101">
    <property type="component" value="Unassembled WGS sequence"/>
</dbReference>
<name>A0A379CDA4_9FIRM</name>
<reference evidence="1 2" key="1">
    <citation type="submission" date="2018-06" db="EMBL/GenBank/DDBJ databases">
        <authorList>
            <consortium name="Pathogen Informatics"/>
            <person name="Doyle S."/>
        </authorList>
    </citation>
    <scope>NUCLEOTIDE SEQUENCE [LARGE SCALE GENOMIC DNA]</scope>
    <source>
        <strain evidence="1 2">NCTC11460</strain>
    </source>
</reference>
<evidence type="ECO:0000313" key="2">
    <source>
        <dbReference type="Proteomes" id="UP000255101"/>
    </source>
</evidence>
<sequence length="131" mass="15517">MRSKTISSKFLKRYIKDMIHKECNLFLSDRDLDKIFDSIEYGIKELIVSGYSFKLFGIRYDAEQMPPVVYKDVRDGNIRLSKSYSKLKVKPCINLQKELKDRTKYDSTREPKLLGLKKEELPEYILRKLEG</sequence>
<dbReference type="RefSeq" id="WP_019595622.1">
    <property type="nucleotide sequence ID" value="NZ_FOVA01000007.1"/>
</dbReference>